<name>F4KSH2_HALH1</name>
<dbReference type="HOGENOM" id="CLU_153917_2_0_10"/>
<organism evidence="2 3">
    <name type="scientific">Haliscomenobacter hydrossis (strain ATCC 27775 / DSM 1100 / LMG 10767 / O)</name>
    <dbReference type="NCBI Taxonomy" id="760192"/>
    <lineage>
        <taxon>Bacteria</taxon>
        <taxon>Pseudomonadati</taxon>
        <taxon>Bacteroidota</taxon>
        <taxon>Saprospiria</taxon>
        <taxon>Saprospirales</taxon>
        <taxon>Haliscomenobacteraceae</taxon>
        <taxon>Haliscomenobacter</taxon>
    </lineage>
</organism>
<dbReference type="AlphaFoldDB" id="F4KSH2"/>
<proteinExistence type="predicted"/>
<reference key="2">
    <citation type="submission" date="2011-04" db="EMBL/GenBank/DDBJ databases">
        <title>Complete sequence of chromosome of Haliscomenobacter hydrossis DSM 1100.</title>
        <authorList>
            <consortium name="US DOE Joint Genome Institute (JGI-PGF)"/>
            <person name="Lucas S."/>
            <person name="Han J."/>
            <person name="Lapidus A."/>
            <person name="Bruce D."/>
            <person name="Goodwin L."/>
            <person name="Pitluck S."/>
            <person name="Peters L."/>
            <person name="Kyrpides N."/>
            <person name="Mavromatis K."/>
            <person name="Ivanova N."/>
            <person name="Ovchinnikova G."/>
            <person name="Pagani I."/>
            <person name="Daligault H."/>
            <person name="Detter J.C."/>
            <person name="Han C."/>
            <person name="Land M."/>
            <person name="Hauser L."/>
            <person name="Markowitz V."/>
            <person name="Cheng J.-F."/>
            <person name="Hugenholtz P."/>
            <person name="Woyke T."/>
            <person name="Wu D."/>
            <person name="Verbarg S."/>
            <person name="Frueling A."/>
            <person name="Brambilla E."/>
            <person name="Klenk H.-P."/>
            <person name="Eisen J.A."/>
        </authorList>
    </citation>
    <scope>NUCLEOTIDE SEQUENCE</scope>
    <source>
        <strain>DSM 1100</strain>
    </source>
</reference>
<dbReference type="EMBL" id="CP002691">
    <property type="protein sequence ID" value="AEE54323.1"/>
    <property type="molecule type" value="Genomic_DNA"/>
</dbReference>
<dbReference type="KEGG" id="hhy:Halhy_6507"/>
<reference evidence="2 3" key="1">
    <citation type="journal article" date="2011" name="Stand. Genomic Sci.">
        <title>Complete genome sequence of Haliscomenobacter hydrossis type strain (O).</title>
        <authorList>
            <consortium name="US DOE Joint Genome Institute (JGI-PGF)"/>
            <person name="Daligault H."/>
            <person name="Lapidus A."/>
            <person name="Zeytun A."/>
            <person name="Nolan M."/>
            <person name="Lucas S."/>
            <person name="Del Rio T.G."/>
            <person name="Tice H."/>
            <person name="Cheng J.F."/>
            <person name="Tapia R."/>
            <person name="Han C."/>
            <person name="Goodwin L."/>
            <person name="Pitluck S."/>
            <person name="Liolios K."/>
            <person name="Pagani I."/>
            <person name="Ivanova N."/>
            <person name="Huntemann M."/>
            <person name="Mavromatis K."/>
            <person name="Mikhailova N."/>
            <person name="Pati A."/>
            <person name="Chen A."/>
            <person name="Palaniappan K."/>
            <person name="Land M."/>
            <person name="Hauser L."/>
            <person name="Brambilla E.M."/>
            <person name="Rohde M."/>
            <person name="Verbarg S."/>
            <person name="Goker M."/>
            <person name="Bristow J."/>
            <person name="Eisen J.A."/>
            <person name="Markowitz V."/>
            <person name="Hugenholtz P."/>
            <person name="Kyrpides N.C."/>
            <person name="Klenk H.P."/>
            <person name="Woyke T."/>
        </authorList>
    </citation>
    <scope>NUCLEOTIDE SEQUENCE [LARGE SCALE GENOMIC DNA]</scope>
    <source>
        <strain evidence="3">ATCC 27775 / DSM 1100 / LMG 10767 / O</strain>
    </source>
</reference>
<feature type="domain" description="DUF6922" evidence="1">
    <location>
        <begin position="5"/>
        <end position="55"/>
    </location>
</feature>
<dbReference type="InterPro" id="IPR053830">
    <property type="entry name" value="DUF6922"/>
</dbReference>
<evidence type="ECO:0000313" key="2">
    <source>
        <dbReference type="EMBL" id="AEE54323.1"/>
    </source>
</evidence>
<evidence type="ECO:0000259" key="1">
    <source>
        <dbReference type="Pfam" id="PF21956"/>
    </source>
</evidence>
<evidence type="ECO:0000313" key="3">
    <source>
        <dbReference type="Proteomes" id="UP000008461"/>
    </source>
</evidence>
<dbReference type="Proteomes" id="UP000008461">
    <property type="component" value="Chromosome"/>
</dbReference>
<gene>
    <name evidence="2" type="ordered locus">Halhy_6507</name>
</gene>
<keyword evidence="3" id="KW-1185">Reference proteome</keyword>
<dbReference type="RefSeq" id="WP_013768840.1">
    <property type="nucleotide sequence ID" value="NC_015510.1"/>
</dbReference>
<protein>
    <recommendedName>
        <fullName evidence="1">DUF6922 domain-containing protein</fullName>
    </recommendedName>
</protein>
<dbReference type="eggNOG" id="ENOG5033BV9">
    <property type="taxonomic scope" value="Bacteria"/>
</dbReference>
<sequence>MDLTLRPNLFWDVDVQTIDLQKHKTSVIERIVTRGRWTEFLEILQFYGKPTVKEVMLNARWLDKRTLAFCSAIFNTPSSEFRCYKLAQLNPEHWDY</sequence>
<dbReference type="Pfam" id="PF21956">
    <property type="entry name" value="DUF6922"/>
    <property type="match status" value="1"/>
</dbReference>
<accession>F4KSH2</accession>
<dbReference type="STRING" id="760192.Halhy_6507"/>